<name>A0A1Y3KZ46_PSEPU</name>
<feature type="transmembrane region" description="Helical" evidence="1">
    <location>
        <begin position="6"/>
        <end position="26"/>
    </location>
</feature>
<accession>A0A1Y3KZ46</accession>
<dbReference type="Proteomes" id="UP000196082">
    <property type="component" value="Unassembled WGS sequence"/>
</dbReference>
<reference evidence="2 3" key="1">
    <citation type="submission" date="2017-05" db="EMBL/GenBank/DDBJ databases">
        <title>Whole genome sequence of Pseudomonas putida isolate 1312 commercialized as a biostimulant.</title>
        <authorList>
            <person name="Crovadore J."/>
            <person name="Blanc P."/>
            <person name="Chablais R."/>
            <person name="Cochard B."/>
            <person name="Grizard D."/>
            <person name="Lefort F."/>
        </authorList>
    </citation>
    <scope>NUCLEOTIDE SEQUENCE [LARGE SCALE GENOMIC DNA]</scope>
    <source>
        <strain evidence="2 3">1312</strain>
    </source>
</reference>
<dbReference type="AlphaFoldDB" id="A0A1Y3KZ46"/>
<dbReference type="EMBL" id="NFSB01000079">
    <property type="protein sequence ID" value="OUM30965.1"/>
    <property type="molecule type" value="Genomic_DNA"/>
</dbReference>
<keyword evidence="1" id="KW-0472">Membrane</keyword>
<gene>
    <name evidence="2" type="ORF">B8W72_16310</name>
</gene>
<comment type="caution">
    <text evidence="2">The sequence shown here is derived from an EMBL/GenBank/DDBJ whole genome shotgun (WGS) entry which is preliminary data.</text>
</comment>
<protein>
    <submittedName>
        <fullName evidence="2">Uncharacterized protein</fullName>
    </submittedName>
</protein>
<dbReference type="RefSeq" id="WP_086976777.1">
    <property type="nucleotide sequence ID" value="NZ_NFSB01000079.1"/>
</dbReference>
<organism evidence="2 3">
    <name type="scientific">Pseudomonas putida</name>
    <name type="common">Arthrobacter siderocapsulatus</name>
    <dbReference type="NCBI Taxonomy" id="303"/>
    <lineage>
        <taxon>Bacteria</taxon>
        <taxon>Pseudomonadati</taxon>
        <taxon>Pseudomonadota</taxon>
        <taxon>Gammaproteobacteria</taxon>
        <taxon>Pseudomonadales</taxon>
        <taxon>Pseudomonadaceae</taxon>
        <taxon>Pseudomonas</taxon>
    </lineage>
</organism>
<proteinExistence type="predicted"/>
<sequence>MAFIKLLAETGVLAILLMLIGWIFVYKNSRALAKQSEINAMAAALEKTLQEIADENYKFWKETDSDDRSQLEKSRIFNAYIEYRCNIIEKKVLLLFNKAKDCLNPAVESSSFTKNSIELIGKIRDRSTMNSENVSAVGDRYARISSINHLTLKMFTEISGFVTLRFQSIDEWELNSRY</sequence>
<keyword evidence="1" id="KW-0812">Transmembrane</keyword>
<evidence type="ECO:0000313" key="2">
    <source>
        <dbReference type="EMBL" id="OUM30965.1"/>
    </source>
</evidence>
<evidence type="ECO:0000256" key="1">
    <source>
        <dbReference type="SAM" id="Phobius"/>
    </source>
</evidence>
<evidence type="ECO:0000313" key="3">
    <source>
        <dbReference type="Proteomes" id="UP000196082"/>
    </source>
</evidence>
<keyword evidence="1" id="KW-1133">Transmembrane helix</keyword>